<keyword evidence="1" id="KW-0119">Carbohydrate metabolism</keyword>
<accession>A0A512CW46</accession>
<comment type="caution">
    <text evidence="3">The sequence shown here is derived from an EMBL/GenBank/DDBJ whole genome shotgun (WGS) entry which is preliminary data.</text>
</comment>
<dbReference type="EMBL" id="BJYX01000001">
    <property type="protein sequence ID" value="GEO28459.1"/>
    <property type="molecule type" value="Genomic_DNA"/>
</dbReference>
<name>A0A512CW46_9MICO</name>
<dbReference type="PANTHER" id="PTHR12110">
    <property type="entry name" value="HYDROXYPYRUVATE ISOMERASE"/>
    <property type="match status" value="1"/>
</dbReference>
<organism evidence="3 4">
    <name type="scientific">Terrabacter aerolatus</name>
    <dbReference type="NCBI Taxonomy" id="422442"/>
    <lineage>
        <taxon>Bacteria</taxon>
        <taxon>Bacillati</taxon>
        <taxon>Actinomycetota</taxon>
        <taxon>Actinomycetes</taxon>
        <taxon>Micrococcales</taxon>
        <taxon>Intrasporangiaceae</taxon>
        <taxon>Terrabacter</taxon>
    </lineage>
</organism>
<dbReference type="PANTHER" id="PTHR12110:SF21">
    <property type="entry name" value="XYLOSE ISOMERASE-LIKE TIM BARREL DOMAIN-CONTAINING PROTEIN"/>
    <property type="match status" value="1"/>
</dbReference>
<dbReference type="InterPro" id="IPR013022">
    <property type="entry name" value="Xyl_isomerase-like_TIM-brl"/>
</dbReference>
<dbReference type="RefSeq" id="WP_147062595.1">
    <property type="nucleotide sequence ID" value="NZ_BAAARO010000025.1"/>
</dbReference>
<dbReference type="AlphaFoldDB" id="A0A512CW46"/>
<dbReference type="InterPro" id="IPR036237">
    <property type="entry name" value="Xyl_isomerase-like_sf"/>
</dbReference>
<keyword evidence="4" id="KW-1185">Reference proteome</keyword>
<dbReference type="Pfam" id="PF01261">
    <property type="entry name" value="AP_endonuc_2"/>
    <property type="match status" value="1"/>
</dbReference>
<protein>
    <submittedName>
        <fullName evidence="3">Protein iolH</fullName>
    </submittedName>
</protein>
<evidence type="ECO:0000256" key="1">
    <source>
        <dbReference type="ARBA" id="ARBA00023277"/>
    </source>
</evidence>
<proteinExistence type="predicted"/>
<dbReference type="Gene3D" id="3.20.20.150">
    <property type="entry name" value="Divalent-metal-dependent TIM barrel enzymes"/>
    <property type="match status" value="1"/>
</dbReference>
<evidence type="ECO:0000259" key="2">
    <source>
        <dbReference type="Pfam" id="PF01261"/>
    </source>
</evidence>
<evidence type="ECO:0000313" key="4">
    <source>
        <dbReference type="Proteomes" id="UP000321534"/>
    </source>
</evidence>
<dbReference type="InterPro" id="IPR050312">
    <property type="entry name" value="IolE/XylAMocC-like"/>
</dbReference>
<feature type="domain" description="Xylose isomerase-like TIM barrel" evidence="2">
    <location>
        <begin position="21"/>
        <end position="275"/>
    </location>
</feature>
<reference evidence="3 4" key="1">
    <citation type="submission" date="2019-07" db="EMBL/GenBank/DDBJ databases">
        <title>Whole genome shotgun sequence of Terrabacter aerolatus NBRC 106305.</title>
        <authorList>
            <person name="Hosoyama A."/>
            <person name="Uohara A."/>
            <person name="Ohji S."/>
            <person name="Ichikawa N."/>
        </authorList>
    </citation>
    <scope>NUCLEOTIDE SEQUENCE [LARGE SCALE GENOMIC DNA]</scope>
    <source>
        <strain evidence="3 4">NBRC 106305</strain>
    </source>
</reference>
<dbReference type="OrthoDB" id="3280201at2"/>
<gene>
    <name evidence="3" type="primary">holH</name>
    <name evidence="3" type="ORF">TAE01_02690</name>
</gene>
<evidence type="ECO:0000313" key="3">
    <source>
        <dbReference type="EMBL" id="GEO28459.1"/>
    </source>
</evidence>
<sequence length="296" mass="33417">MKLALDPYMFRETPLLELPSLVAELGYEWIELSPRDDFIPFFNHPRVDDAGVAAFRTALRSAGVGVSSVLPLFRWSGPDEEDRRAAVRYWTRAIQIASLLGVDTMNSEFNGNPREAATCERMFWRSMEELLPVFEQEGIRLVLEPHPDDWEEDGKRAVDIIRGINSPNVSFLYCAPHTFHQGNDPDGIMDKAGDLLTMVHVADAYDHTASSGLRYIVNPPGSQVTVHQHLDIGQGEVDFGQFFAGLERIGFDGIVTACVFAWEDRARESSTYMRDTIRSYLDTWSTPPTAVSPYRR</sequence>
<dbReference type="Proteomes" id="UP000321534">
    <property type="component" value="Unassembled WGS sequence"/>
</dbReference>
<dbReference type="SUPFAM" id="SSF51658">
    <property type="entry name" value="Xylose isomerase-like"/>
    <property type="match status" value="1"/>
</dbReference>